<comment type="caution">
    <text evidence="2">The sequence shown here is derived from an EMBL/GenBank/DDBJ whole genome shotgun (WGS) entry which is preliminary data.</text>
</comment>
<dbReference type="EMBL" id="JAHXZJ010002609">
    <property type="protein sequence ID" value="KAH0540278.1"/>
    <property type="molecule type" value="Genomic_DNA"/>
</dbReference>
<organism evidence="2 3">
    <name type="scientific">Cotesia glomerata</name>
    <name type="common">Lepidopteran parasitic wasp</name>
    <name type="synonym">Apanteles glomeratus</name>
    <dbReference type="NCBI Taxonomy" id="32391"/>
    <lineage>
        <taxon>Eukaryota</taxon>
        <taxon>Metazoa</taxon>
        <taxon>Ecdysozoa</taxon>
        <taxon>Arthropoda</taxon>
        <taxon>Hexapoda</taxon>
        <taxon>Insecta</taxon>
        <taxon>Pterygota</taxon>
        <taxon>Neoptera</taxon>
        <taxon>Endopterygota</taxon>
        <taxon>Hymenoptera</taxon>
        <taxon>Apocrita</taxon>
        <taxon>Ichneumonoidea</taxon>
        <taxon>Braconidae</taxon>
        <taxon>Microgastrinae</taxon>
        <taxon>Cotesia</taxon>
    </lineage>
</organism>
<gene>
    <name evidence="2" type="ORF">KQX54_015338</name>
</gene>
<dbReference type="AlphaFoldDB" id="A0AAV7I0J4"/>
<sequence length="311" mass="34249">MREQLQEQERREAELRQSLQQQRPVAATPKPVPGAQLTTIGVDVPPQVLQLLTSNEIKTRSKSAADSLIKSTNRSPLTLNLASVSTSRNRKTSTKNSSVSCNKSVTSSPSTPISPVVINSPLSDNVFSPLTIPTMTEPTELPKNWNSMSTDEKLTSMMTILLSSNEKVFKKLDAFGKQIDQLQANFMTNATSITKLEIDLDEFKKETIANSARLSNEVSKLKIDQAGSSNLKAPLITSDLLISGIPDSIDTKFTPLEVSSAIFDKLAISHLINEILTVRKLENNKLSSINNDSNRPPIRPLNNSYMIRMKS</sequence>
<evidence type="ECO:0000313" key="3">
    <source>
        <dbReference type="Proteomes" id="UP000826195"/>
    </source>
</evidence>
<evidence type="ECO:0000313" key="2">
    <source>
        <dbReference type="EMBL" id="KAH0540278.1"/>
    </source>
</evidence>
<dbReference type="Proteomes" id="UP000826195">
    <property type="component" value="Unassembled WGS sequence"/>
</dbReference>
<protein>
    <submittedName>
        <fullName evidence="2">Uncharacterized protein</fullName>
    </submittedName>
</protein>
<evidence type="ECO:0000256" key="1">
    <source>
        <dbReference type="SAM" id="MobiDB-lite"/>
    </source>
</evidence>
<feature type="region of interest" description="Disordered" evidence="1">
    <location>
        <begin position="80"/>
        <end position="111"/>
    </location>
</feature>
<accession>A0AAV7I0J4</accession>
<feature type="region of interest" description="Disordered" evidence="1">
    <location>
        <begin position="1"/>
        <end position="34"/>
    </location>
</feature>
<feature type="non-terminal residue" evidence="2">
    <location>
        <position position="311"/>
    </location>
</feature>
<name>A0AAV7I0J4_COTGL</name>
<proteinExistence type="predicted"/>
<reference evidence="2 3" key="1">
    <citation type="journal article" date="2021" name="J. Hered.">
        <title>A chromosome-level genome assembly of the parasitoid wasp, Cotesia glomerata (Hymenoptera: Braconidae).</title>
        <authorList>
            <person name="Pinto B.J."/>
            <person name="Weis J.J."/>
            <person name="Gamble T."/>
            <person name="Ode P.J."/>
            <person name="Paul R."/>
            <person name="Zaspel J.M."/>
        </authorList>
    </citation>
    <scope>NUCLEOTIDE SEQUENCE [LARGE SCALE GENOMIC DNA]</scope>
    <source>
        <strain evidence="2">CgM1</strain>
    </source>
</reference>
<feature type="compositionally biased region" description="Low complexity" evidence="1">
    <location>
        <begin position="94"/>
        <end position="111"/>
    </location>
</feature>
<keyword evidence="3" id="KW-1185">Reference proteome</keyword>
<feature type="compositionally biased region" description="Basic and acidic residues" evidence="1">
    <location>
        <begin position="1"/>
        <end position="15"/>
    </location>
</feature>